<name>A0A699VKX9_TANCI</name>
<comment type="caution">
    <text evidence="1">The sequence shown here is derived from an EMBL/GenBank/DDBJ whole genome shotgun (WGS) entry which is preliminary data.</text>
</comment>
<sequence length="67" mass="7698">MYKDTLKDSGASGKSVEELQVEVDLQRLNNHALEEDQTDQEDKYDEYVGDHATVQPPNLTDYQLVRD</sequence>
<dbReference type="EMBL" id="BKCJ011439408">
    <property type="protein sequence ID" value="GFD33801.1"/>
    <property type="molecule type" value="Genomic_DNA"/>
</dbReference>
<proteinExistence type="predicted"/>
<gene>
    <name evidence="1" type="ORF">Tci_905770</name>
</gene>
<dbReference type="AlphaFoldDB" id="A0A699VKX9"/>
<feature type="non-terminal residue" evidence="1">
    <location>
        <position position="67"/>
    </location>
</feature>
<organism evidence="1">
    <name type="scientific">Tanacetum cinerariifolium</name>
    <name type="common">Dalmatian daisy</name>
    <name type="synonym">Chrysanthemum cinerariifolium</name>
    <dbReference type="NCBI Taxonomy" id="118510"/>
    <lineage>
        <taxon>Eukaryota</taxon>
        <taxon>Viridiplantae</taxon>
        <taxon>Streptophyta</taxon>
        <taxon>Embryophyta</taxon>
        <taxon>Tracheophyta</taxon>
        <taxon>Spermatophyta</taxon>
        <taxon>Magnoliopsida</taxon>
        <taxon>eudicotyledons</taxon>
        <taxon>Gunneridae</taxon>
        <taxon>Pentapetalae</taxon>
        <taxon>asterids</taxon>
        <taxon>campanulids</taxon>
        <taxon>Asterales</taxon>
        <taxon>Asteraceae</taxon>
        <taxon>Asteroideae</taxon>
        <taxon>Anthemideae</taxon>
        <taxon>Anthemidinae</taxon>
        <taxon>Tanacetum</taxon>
    </lineage>
</organism>
<protein>
    <submittedName>
        <fullName evidence="1">Uncharacterized protein</fullName>
    </submittedName>
</protein>
<evidence type="ECO:0000313" key="1">
    <source>
        <dbReference type="EMBL" id="GFD33801.1"/>
    </source>
</evidence>
<reference evidence="1" key="1">
    <citation type="journal article" date="2019" name="Sci. Rep.">
        <title>Draft genome of Tanacetum cinerariifolium, the natural source of mosquito coil.</title>
        <authorList>
            <person name="Yamashiro T."/>
            <person name="Shiraishi A."/>
            <person name="Satake H."/>
            <person name="Nakayama K."/>
        </authorList>
    </citation>
    <scope>NUCLEOTIDE SEQUENCE</scope>
</reference>
<accession>A0A699VKX9</accession>